<organism evidence="10 11">
    <name type="scientific">Cesiribacter andamanensis AMV16</name>
    <dbReference type="NCBI Taxonomy" id="1279009"/>
    <lineage>
        <taxon>Bacteria</taxon>
        <taxon>Pseudomonadati</taxon>
        <taxon>Bacteroidota</taxon>
        <taxon>Cytophagia</taxon>
        <taxon>Cytophagales</taxon>
        <taxon>Cesiribacteraceae</taxon>
        <taxon>Cesiribacter</taxon>
    </lineage>
</organism>
<dbReference type="InterPro" id="IPR025714">
    <property type="entry name" value="Methyltranfer_dom"/>
</dbReference>
<evidence type="ECO:0000256" key="8">
    <source>
        <dbReference type="ARBA" id="ARBA00048428"/>
    </source>
</evidence>
<dbReference type="EC" id="2.1.1.137" evidence="4"/>
<dbReference type="EMBL" id="AODQ01000034">
    <property type="protein sequence ID" value="EMR03138.1"/>
    <property type="molecule type" value="Genomic_DNA"/>
</dbReference>
<evidence type="ECO:0000256" key="4">
    <source>
        <dbReference type="ARBA" id="ARBA00034521"/>
    </source>
</evidence>
<evidence type="ECO:0000256" key="2">
    <source>
        <dbReference type="ARBA" id="ARBA00022691"/>
    </source>
</evidence>
<evidence type="ECO:0000313" key="10">
    <source>
        <dbReference type="EMBL" id="EMR03138.1"/>
    </source>
</evidence>
<proteinExistence type="inferred from homology"/>
<dbReference type="PANTHER" id="PTHR43675:SF8">
    <property type="entry name" value="ARSENITE METHYLTRANSFERASE"/>
    <property type="match status" value="1"/>
</dbReference>
<comment type="caution">
    <text evidence="10">The sequence shown here is derived from an EMBL/GenBank/DDBJ whole genome shotgun (WGS) entry which is preliminary data.</text>
</comment>
<dbReference type="SUPFAM" id="SSF53335">
    <property type="entry name" value="S-adenosyl-L-methionine-dependent methyltransferases"/>
    <property type="match status" value="1"/>
</dbReference>
<dbReference type="CDD" id="cd02440">
    <property type="entry name" value="AdoMet_MTases"/>
    <property type="match status" value="1"/>
</dbReference>
<dbReference type="Proteomes" id="UP000011910">
    <property type="component" value="Unassembled WGS sequence"/>
</dbReference>
<dbReference type="AlphaFoldDB" id="M7N375"/>
<reference evidence="10 11" key="1">
    <citation type="journal article" date="2013" name="Genome Announc.">
        <title>Draft Genome Sequence of Cesiribacter andamanensis Strain AMV16T, Isolated from a Soil Sample from a Mud Volcano in the Andaman Islands, India.</title>
        <authorList>
            <person name="Shivaji S."/>
            <person name="Ara S."/>
            <person name="Begum Z."/>
            <person name="Srinivas T.N."/>
            <person name="Singh A."/>
            <person name="Kumar Pinnaka A."/>
        </authorList>
    </citation>
    <scope>NUCLEOTIDE SEQUENCE [LARGE SCALE GENOMIC DNA]</scope>
    <source>
        <strain evidence="10 11">AMV16</strain>
    </source>
</reference>
<accession>M7N375</accession>
<evidence type="ECO:0000259" key="9">
    <source>
        <dbReference type="Pfam" id="PF13847"/>
    </source>
</evidence>
<dbReference type="PANTHER" id="PTHR43675">
    <property type="entry name" value="ARSENITE METHYLTRANSFERASE"/>
    <property type="match status" value="1"/>
</dbReference>
<keyword evidence="10" id="KW-0830">Ubiquinone</keyword>
<dbReference type="GO" id="GO:0032259">
    <property type="term" value="P:methylation"/>
    <property type="evidence" value="ECO:0007669"/>
    <property type="project" value="UniProtKB-KW"/>
</dbReference>
<dbReference type="InterPro" id="IPR026669">
    <property type="entry name" value="Arsenite_MeTrfase-like"/>
</dbReference>
<dbReference type="eggNOG" id="COG2226">
    <property type="taxonomic scope" value="Bacteria"/>
</dbReference>
<keyword evidence="2" id="KW-0949">S-adenosyl-L-methionine</keyword>
<dbReference type="Pfam" id="PF13847">
    <property type="entry name" value="Methyltransf_31"/>
    <property type="match status" value="1"/>
</dbReference>
<evidence type="ECO:0000256" key="7">
    <source>
        <dbReference type="ARBA" id="ARBA00047943"/>
    </source>
</evidence>
<protein>
    <recommendedName>
        <fullName evidence="5">Arsenite methyltransferase</fullName>
        <ecNumber evidence="4">2.1.1.137</ecNumber>
    </recommendedName>
</protein>
<gene>
    <name evidence="10" type="primary">ubiE_2</name>
    <name evidence="10" type="ORF">ADICEAN_01739</name>
</gene>
<dbReference type="NCBIfam" id="NF008823">
    <property type="entry name" value="PRK11873.1"/>
    <property type="match status" value="1"/>
</dbReference>
<keyword evidence="10" id="KW-0489">Methyltransferase</keyword>
<evidence type="ECO:0000256" key="6">
    <source>
        <dbReference type="ARBA" id="ARBA00047941"/>
    </source>
</evidence>
<comment type="catalytic activity">
    <reaction evidence="7">
        <text>arsenic triglutathione + 2 [thioredoxin]-dithiol + 2 S-adenosyl-L-methionine + H2O = dimethylarsinous acid + 2 [thioredoxin]-disulfide + 3 glutathione + 2 S-adenosyl-L-homocysteine + 2 H(+)</text>
        <dbReference type="Rhea" id="RHEA:69464"/>
        <dbReference type="Rhea" id="RHEA-COMP:10698"/>
        <dbReference type="Rhea" id="RHEA-COMP:10700"/>
        <dbReference type="ChEBI" id="CHEBI:15377"/>
        <dbReference type="ChEBI" id="CHEBI:15378"/>
        <dbReference type="ChEBI" id="CHEBI:23808"/>
        <dbReference type="ChEBI" id="CHEBI:29950"/>
        <dbReference type="ChEBI" id="CHEBI:50058"/>
        <dbReference type="ChEBI" id="CHEBI:57856"/>
        <dbReference type="ChEBI" id="CHEBI:57925"/>
        <dbReference type="ChEBI" id="CHEBI:59789"/>
        <dbReference type="ChEBI" id="CHEBI:183640"/>
        <dbReference type="EC" id="2.1.1.137"/>
    </reaction>
</comment>
<evidence type="ECO:0000256" key="3">
    <source>
        <dbReference type="ARBA" id="ARBA00034487"/>
    </source>
</evidence>
<evidence type="ECO:0000256" key="1">
    <source>
        <dbReference type="ARBA" id="ARBA00022679"/>
    </source>
</evidence>
<keyword evidence="1 10" id="KW-0808">Transferase</keyword>
<sequence length="271" mass="28807">MMMTSIKKTIQEAYTGVVLHQQSCCSTTAPSIASSCCGTAAEGTDFSEAYLDQPGYLPEADYGLGCGIPVAFAGIEPGQTVLDLGAGAGNDVFVARSLVGEKGKIIGLDMTPAMVNKANANKQKLGYANVEFILGEIEHLPLADETVDTVISNCVLNLVPDKAAAFGEIWRVLNRGGHFCISDVVLSGPLPAKLKGVAELYAACISGAIEKEAYVQTIRQAGFQELVIHTEKQLPLSDDLLLQHLTEEELEEYRASGHQLLSITVSGYKAV</sequence>
<comment type="catalytic activity">
    <reaction evidence="6">
        <text>arsenic triglutathione + [thioredoxin]-dithiol + S-adenosyl-L-methionine + 2 H2O = methylarsonous acid + [thioredoxin]-disulfide + 3 glutathione + S-adenosyl-L-homocysteine + H(+)</text>
        <dbReference type="Rhea" id="RHEA:69460"/>
        <dbReference type="Rhea" id="RHEA-COMP:10698"/>
        <dbReference type="Rhea" id="RHEA-COMP:10700"/>
        <dbReference type="ChEBI" id="CHEBI:15377"/>
        <dbReference type="ChEBI" id="CHEBI:15378"/>
        <dbReference type="ChEBI" id="CHEBI:17826"/>
        <dbReference type="ChEBI" id="CHEBI:29950"/>
        <dbReference type="ChEBI" id="CHEBI:50058"/>
        <dbReference type="ChEBI" id="CHEBI:57856"/>
        <dbReference type="ChEBI" id="CHEBI:57925"/>
        <dbReference type="ChEBI" id="CHEBI:59789"/>
        <dbReference type="ChEBI" id="CHEBI:183640"/>
        <dbReference type="EC" id="2.1.1.137"/>
    </reaction>
</comment>
<evidence type="ECO:0000313" key="11">
    <source>
        <dbReference type="Proteomes" id="UP000011910"/>
    </source>
</evidence>
<evidence type="ECO:0000256" key="5">
    <source>
        <dbReference type="ARBA" id="ARBA00034545"/>
    </source>
</evidence>
<keyword evidence="11" id="KW-1185">Reference proteome</keyword>
<dbReference type="STRING" id="1279009.ADICEAN_01739"/>
<name>M7N375_9BACT</name>
<comment type="similarity">
    <text evidence="3">Belongs to the methyltransferase superfamily. Arsenite methyltransferase family.</text>
</comment>
<dbReference type="InterPro" id="IPR029063">
    <property type="entry name" value="SAM-dependent_MTases_sf"/>
</dbReference>
<feature type="domain" description="Methyltransferase" evidence="9">
    <location>
        <begin position="76"/>
        <end position="222"/>
    </location>
</feature>
<dbReference type="Gene3D" id="3.40.50.150">
    <property type="entry name" value="Vaccinia Virus protein VP39"/>
    <property type="match status" value="1"/>
</dbReference>
<dbReference type="GO" id="GO:0030791">
    <property type="term" value="F:arsenite methyltransferase activity"/>
    <property type="evidence" value="ECO:0007669"/>
    <property type="project" value="UniProtKB-EC"/>
</dbReference>
<comment type="catalytic activity">
    <reaction evidence="8">
        <text>arsenic triglutathione + 3 [thioredoxin]-dithiol + 3 S-adenosyl-L-methionine = trimethylarsine + 3 [thioredoxin]-disulfide + 3 glutathione + 3 S-adenosyl-L-homocysteine + 3 H(+)</text>
        <dbReference type="Rhea" id="RHEA:69432"/>
        <dbReference type="Rhea" id="RHEA-COMP:10698"/>
        <dbReference type="Rhea" id="RHEA-COMP:10700"/>
        <dbReference type="ChEBI" id="CHEBI:15378"/>
        <dbReference type="ChEBI" id="CHEBI:27130"/>
        <dbReference type="ChEBI" id="CHEBI:29950"/>
        <dbReference type="ChEBI" id="CHEBI:50058"/>
        <dbReference type="ChEBI" id="CHEBI:57856"/>
        <dbReference type="ChEBI" id="CHEBI:57925"/>
        <dbReference type="ChEBI" id="CHEBI:59789"/>
        <dbReference type="ChEBI" id="CHEBI:183640"/>
        <dbReference type="EC" id="2.1.1.137"/>
    </reaction>
</comment>